<reference evidence="5 6" key="1">
    <citation type="journal article" date="2013" name="Genome Announc.">
        <title>Complete Genome Sequence of Glaciecola psychrophila Strain 170T.</title>
        <authorList>
            <person name="Yin J."/>
            <person name="Chen J."/>
            <person name="Liu G."/>
            <person name="Yu Y."/>
            <person name="Song L."/>
            <person name="Wang X."/>
            <person name="Qu X."/>
        </authorList>
    </citation>
    <scope>NUCLEOTIDE SEQUENCE [LARGE SCALE GENOMIC DNA]</scope>
    <source>
        <strain evidence="5 6">170</strain>
    </source>
</reference>
<dbReference type="InterPro" id="IPR028082">
    <property type="entry name" value="Peripla_BP_I"/>
</dbReference>
<dbReference type="PANTHER" id="PTHR30146:SF153">
    <property type="entry name" value="LACTOSE OPERON REPRESSOR"/>
    <property type="match status" value="1"/>
</dbReference>
<dbReference type="Gene3D" id="3.40.50.2300">
    <property type="match status" value="2"/>
</dbReference>
<evidence type="ECO:0000256" key="3">
    <source>
        <dbReference type="ARBA" id="ARBA00023163"/>
    </source>
</evidence>
<gene>
    <name evidence="5" type="ORF">C427_0354</name>
</gene>
<organism evidence="5 6">
    <name type="scientific">Paraglaciecola psychrophila 170</name>
    <dbReference type="NCBI Taxonomy" id="1129794"/>
    <lineage>
        <taxon>Bacteria</taxon>
        <taxon>Pseudomonadati</taxon>
        <taxon>Pseudomonadota</taxon>
        <taxon>Gammaproteobacteria</taxon>
        <taxon>Alteromonadales</taxon>
        <taxon>Alteromonadaceae</taxon>
        <taxon>Paraglaciecola</taxon>
    </lineage>
</organism>
<dbReference type="PRINTS" id="PR00036">
    <property type="entry name" value="HTHLACI"/>
</dbReference>
<dbReference type="Pfam" id="PF13377">
    <property type="entry name" value="Peripla_BP_3"/>
    <property type="match status" value="1"/>
</dbReference>
<keyword evidence="3" id="KW-0804">Transcription</keyword>
<evidence type="ECO:0000313" key="5">
    <source>
        <dbReference type="EMBL" id="AGH42464.1"/>
    </source>
</evidence>
<dbReference type="SMART" id="SM00354">
    <property type="entry name" value="HTH_LACI"/>
    <property type="match status" value="1"/>
</dbReference>
<keyword evidence="2" id="KW-0238">DNA-binding</keyword>
<evidence type="ECO:0000313" key="6">
    <source>
        <dbReference type="Proteomes" id="UP000011864"/>
    </source>
</evidence>
<evidence type="ECO:0000256" key="1">
    <source>
        <dbReference type="ARBA" id="ARBA00023015"/>
    </source>
</evidence>
<dbReference type="Gene3D" id="1.10.260.40">
    <property type="entry name" value="lambda repressor-like DNA-binding domains"/>
    <property type="match status" value="1"/>
</dbReference>
<dbReference type="EMBL" id="CP003837">
    <property type="protein sequence ID" value="AGH42464.1"/>
    <property type="molecule type" value="Genomic_DNA"/>
</dbReference>
<dbReference type="Proteomes" id="UP000011864">
    <property type="component" value="Chromosome"/>
</dbReference>
<accession>K7A5H6</accession>
<dbReference type="InterPro" id="IPR046335">
    <property type="entry name" value="LacI/GalR-like_sensor"/>
</dbReference>
<dbReference type="PATRIC" id="fig|1129794.4.peg.350"/>
<keyword evidence="6" id="KW-1185">Reference proteome</keyword>
<dbReference type="AlphaFoldDB" id="K7A5H6"/>
<dbReference type="STRING" id="1129794.C427_0354"/>
<dbReference type="RefSeq" id="WP_007637884.1">
    <property type="nucleotide sequence ID" value="NC_020514.1"/>
</dbReference>
<proteinExistence type="predicted"/>
<dbReference type="CDD" id="cd01545">
    <property type="entry name" value="PBP1_SalR"/>
    <property type="match status" value="1"/>
</dbReference>
<dbReference type="CDD" id="cd01392">
    <property type="entry name" value="HTH_LacI"/>
    <property type="match status" value="1"/>
</dbReference>
<dbReference type="KEGG" id="gps:C427_0354"/>
<feature type="domain" description="HTH lacI-type" evidence="4">
    <location>
        <begin position="13"/>
        <end position="67"/>
    </location>
</feature>
<dbReference type="SUPFAM" id="SSF47413">
    <property type="entry name" value="lambda repressor-like DNA-binding domains"/>
    <property type="match status" value="1"/>
</dbReference>
<dbReference type="HOGENOM" id="CLU_037628_6_1_6"/>
<dbReference type="InterPro" id="IPR010982">
    <property type="entry name" value="Lambda_DNA-bd_dom_sf"/>
</dbReference>
<dbReference type="Pfam" id="PF00356">
    <property type="entry name" value="LacI"/>
    <property type="match status" value="1"/>
</dbReference>
<dbReference type="GO" id="GO:0000976">
    <property type="term" value="F:transcription cis-regulatory region binding"/>
    <property type="evidence" value="ECO:0007669"/>
    <property type="project" value="TreeGrafter"/>
</dbReference>
<dbReference type="InterPro" id="IPR000843">
    <property type="entry name" value="HTH_LacI"/>
</dbReference>
<dbReference type="PANTHER" id="PTHR30146">
    <property type="entry name" value="LACI-RELATED TRANSCRIPTIONAL REPRESSOR"/>
    <property type="match status" value="1"/>
</dbReference>
<name>K7A5H6_9ALTE</name>
<dbReference type="SUPFAM" id="SSF53822">
    <property type="entry name" value="Periplasmic binding protein-like I"/>
    <property type="match status" value="1"/>
</dbReference>
<protein>
    <submittedName>
        <fullName evidence="5">LacI family transcriptional regulator</fullName>
    </submittedName>
</protein>
<evidence type="ECO:0000256" key="2">
    <source>
        <dbReference type="ARBA" id="ARBA00023125"/>
    </source>
</evidence>
<dbReference type="OrthoDB" id="9798934at2"/>
<dbReference type="eggNOG" id="COG1609">
    <property type="taxonomic scope" value="Bacteria"/>
</dbReference>
<evidence type="ECO:0000259" key="4">
    <source>
        <dbReference type="PROSITE" id="PS50932"/>
    </source>
</evidence>
<sequence>MKMVLKTTMKTKTTIKDVAELAGVSFKTVSRVTNNEGSVRKETLQKVNDAILQLNYQPNNAARNLAGSKSYSLGYVYDNPNAYYVLDMQNGILAECRERGYELVIHPCSANNKNIIDELATMIKRSQLAGLIISPPLSEMPEVLDALDDMNIPFIRIISASEVSEESSPCVYINDRDAAFDITEHLIEEGHTKIAFLRGDESHRSSHERKIGYLNALRKHSLPIIDDYQIDGSYTFEFGVKGAKQLMSLAEPPTGIFSCNDEIAAGALFAVRLQGLNVPEDIAIAGFEDSPFSRQTWPMLTTAAQPTNTIARKAAASLIQHLVHLRSPKTNSDSIPHLHFRPQLVKRESTLSTSGK</sequence>
<keyword evidence="1" id="KW-0805">Transcription regulation</keyword>
<dbReference type="PROSITE" id="PS50932">
    <property type="entry name" value="HTH_LACI_2"/>
    <property type="match status" value="1"/>
</dbReference>
<dbReference type="GO" id="GO:0003700">
    <property type="term" value="F:DNA-binding transcription factor activity"/>
    <property type="evidence" value="ECO:0007669"/>
    <property type="project" value="TreeGrafter"/>
</dbReference>